<organism evidence="2 3">
    <name type="scientific">Streptomyces odorifer</name>
    <dbReference type="NCBI Taxonomy" id="53450"/>
    <lineage>
        <taxon>Bacteria</taxon>
        <taxon>Bacillati</taxon>
        <taxon>Actinomycetota</taxon>
        <taxon>Actinomycetes</taxon>
        <taxon>Kitasatosporales</taxon>
        <taxon>Streptomycetaceae</taxon>
        <taxon>Streptomyces</taxon>
        <taxon>Streptomyces albidoflavus group</taxon>
    </lineage>
</organism>
<keyword evidence="1" id="KW-1133">Transmembrane helix</keyword>
<proteinExistence type="predicted"/>
<dbReference type="Proteomes" id="UP000540128">
    <property type="component" value="Unassembled WGS sequence"/>
</dbReference>
<comment type="caution">
    <text evidence="2">The sequence shown here is derived from an EMBL/GenBank/DDBJ whole genome shotgun (WGS) entry which is preliminary data.</text>
</comment>
<sequence length="96" mass="10372">MPDSPRTPRPLADSSAAGRLICWILGAALTATACDLLSPMPVWWPLVWSGLWALLPVALAFWVPVRAREKRHLREDPMPRAVVPGTGAEARPPAAA</sequence>
<keyword evidence="3" id="KW-1185">Reference proteome</keyword>
<dbReference type="EMBL" id="JAANNT010000010">
    <property type="protein sequence ID" value="NUV29426.1"/>
    <property type="molecule type" value="Genomic_DNA"/>
</dbReference>
<feature type="transmembrane region" description="Helical" evidence="1">
    <location>
        <begin position="20"/>
        <end position="40"/>
    </location>
</feature>
<dbReference type="AlphaFoldDB" id="A0A7Y6EZW3"/>
<evidence type="ECO:0000313" key="2">
    <source>
        <dbReference type="EMBL" id="NUV29426.1"/>
    </source>
</evidence>
<dbReference type="RefSeq" id="WP_047140107.1">
    <property type="nucleotide sequence ID" value="NZ_JAANNT010000010.1"/>
</dbReference>
<protein>
    <submittedName>
        <fullName evidence="2">Uncharacterized protein</fullName>
    </submittedName>
</protein>
<feature type="transmembrane region" description="Helical" evidence="1">
    <location>
        <begin position="46"/>
        <end position="65"/>
    </location>
</feature>
<gene>
    <name evidence="2" type="ORF">G6W59_14015</name>
</gene>
<evidence type="ECO:0000313" key="3">
    <source>
        <dbReference type="Proteomes" id="UP000540128"/>
    </source>
</evidence>
<dbReference type="PROSITE" id="PS51257">
    <property type="entry name" value="PROKAR_LIPOPROTEIN"/>
    <property type="match status" value="1"/>
</dbReference>
<keyword evidence="1" id="KW-0472">Membrane</keyword>
<name>A0A7Y6EZW3_9ACTN</name>
<evidence type="ECO:0000256" key="1">
    <source>
        <dbReference type="SAM" id="Phobius"/>
    </source>
</evidence>
<keyword evidence="1" id="KW-0812">Transmembrane</keyword>
<reference evidence="2 3" key="1">
    <citation type="submission" date="2020-03" db="EMBL/GenBank/DDBJ databases">
        <title>Complete genome sequence of sixteen Streptomyces strains facilitates identification of candidate genes involved in plant growth-promotion in grain legumes and cereals.</title>
        <authorList>
            <person name="Gopalakrishnan S."/>
            <person name="Thakur V."/>
            <person name="Saxena R."/>
            <person name="Vadlamudi S."/>
            <person name="Purohit S."/>
            <person name="Kumar V."/>
            <person name="Rathore A."/>
            <person name="Chitikineni A."/>
            <person name="Varshney R.K."/>
        </authorList>
    </citation>
    <scope>NUCLEOTIDE SEQUENCE [LARGE SCALE GENOMIC DNA]</scope>
    <source>
        <strain evidence="2 3">KAI-180</strain>
    </source>
</reference>
<accession>A0A7Y6EZW3</accession>